<evidence type="ECO:0000256" key="1">
    <source>
        <dbReference type="ARBA" id="ARBA00022801"/>
    </source>
</evidence>
<dbReference type="PANTHER" id="PTHR30404:SF0">
    <property type="entry name" value="N-ACETYLMURAMOYL-L-ALANINE AMIDASE AMIC"/>
    <property type="match status" value="1"/>
</dbReference>
<dbReference type="Gene3D" id="2.30.30.40">
    <property type="entry name" value="SH3 Domains"/>
    <property type="match status" value="1"/>
</dbReference>
<evidence type="ECO:0000313" key="5">
    <source>
        <dbReference type="Proteomes" id="UP000564644"/>
    </source>
</evidence>
<feature type="domain" description="MurNAc-LAA" evidence="3">
    <location>
        <begin position="294"/>
        <end position="405"/>
    </location>
</feature>
<keyword evidence="5" id="KW-1185">Reference proteome</keyword>
<dbReference type="InterPro" id="IPR002508">
    <property type="entry name" value="MurNAc-LAA_cat"/>
</dbReference>
<dbReference type="AlphaFoldDB" id="A0A7X0SRU7"/>
<keyword evidence="1" id="KW-0378">Hydrolase</keyword>
<evidence type="ECO:0000313" key="4">
    <source>
        <dbReference type="EMBL" id="MBB6734801.1"/>
    </source>
</evidence>
<feature type="compositionally biased region" description="Polar residues" evidence="2">
    <location>
        <begin position="61"/>
        <end position="70"/>
    </location>
</feature>
<accession>A0A7X0SRU7</accession>
<dbReference type="GO" id="GO:0009253">
    <property type="term" value="P:peptidoglycan catabolic process"/>
    <property type="evidence" value="ECO:0007669"/>
    <property type="project" value="InterPro"/>
</dbReference>
<name>A0A7X0SRU7_9BACL</name>
<organism evidence="4 5">
    <name type="scientific">Cohnella zeiphila</name>
    <dbReference type="NCBI Taxonomy" id="2761120"/>
    <lineage>
        <taxon>Bacteria</taxon>
        <taxon>Bacillati</taxon>
        <taxon>Bacillota</taxon>
        <taxon>Bacilli</taxon>
        <taxon>Bacillales</taxon>
        <taxon>Paenibacillaceae</taxon>
        <taxon>Cohnella</taxon>
    </lineage>
</organism>
<feature type="region of interest" description="Disordered" evidence="2">
    <location>
        <begin position="38"/>
        <end position="70"/>
    </location>
</feature>
<dbReference type="RefSeq" id="WP_185132448.1">
    <property type="nucleotide sequence ID" value="NZ_JACJVO010000036.1"/>
</dbReference>
<comment type="caution">
    <text evidence="4">The sequence shown here is derived from an EMBL/GenBank/DDBJ whole genome shotgun (WGS) entry which is preliminary data.</text>
</comment>
<dbReference type="Proteomes" id="UP000564644">
    <property type="component" value="Unassembled WGS sequence"/>
</dbReference>
<sequence length="410" mass="44271">MFLSSCCFSIIAFRPMMAPDADGKVLLQLDKLARPGGETVAPVHITGNRSPQDHPDPSGAASESAQNSVSATQWVRITTAAALREEPKPTSPEMLEAIPDEWFPVLREEDHWYEVRLGDSQSGWVPEQGTETTKLTENRQVISIQADAPIFSGPDVSFGPVRTARPNHVYVPNRVSGQWIELQGEGETASWIKASDAIWTHGEPASIAAFNESGEGVDGNLQAAKGPLEGKTIVVDPGHGGIDSGARGKIEDVYERDVNLSVARALKHKLQAAGAKVLMTRTSNDQTVTLQSRVDLSNRSGADLFVSIHQNMFVQDPSVSGTITFYSGPESAAPAKAIEEAALASLGSREEKEHVEQDQLYVLRNNRQPAVLIEGCFLSNPKELANSITTGYQERLASGVFDGIRTYLAG</sequence>
<dbReference type="SUPFAM" id="SSF53187">
    <property type="entry name" value="Zn-dependent exopeptidases"/>
    <property type="match status" value="1"/>
</dbReference>
<dbReference type="InterPro" id="IPR050695">
    <property type="entry name" value="N-acetylmuramoyl_amidase_3"/>
</dbReference>
<dbReference type="GO" id="GO:0008745">
    <property type="term" value="F:N-acetylmuramoyl-L-alanine amidase activity"/>
    <property type="evidence" value="ECO:0007669"/>
    <property type="project" value="InterPro"/>
</dbReference>
<dbReference type="GO" id="GO:0030288">
    <property type="term" value="C:outer membrane-bounded periplasmic space"/>
    <property type="evidence" value="ECO:0007669"/>
    <property type="project" value="TreeGrafter"/>
</dbReference>
<gene>
    <name evidence="4" type="ORF">H7C18_28135</name>
</gene>
<reference evidence="4 5" key="1">
    <citation type="submission" date="2020-08" db="EMBL/GenBank/DDBJ databases">
        <title>Cohnella phylogeny.</title>
        <authorList>
            <person name="Dunlap C."/>
        </authorList>
    </citation>
    <scope>NUCLEOTIDE SEQUENCE [LARGE SCALE GENOMIC DNA]</scope>
    <source>
        <strain evidence="4 5">CBP 2801</strain>
    </source>
</reference>
<dbReference type="EMBL" id="JACJVO010000036">
    <property type="protein sequence ID" value="MBB6734801.1"/>
    <property type="molecule type" value="Genomic_DNA"/>
</dbReference>
<dbReference type="CDD" id="cd02696">
    <property type="entry name" value="MurNAc-LAA"/>
    <property type="match status" value="1"/>
</dbReference>
<proteinExistence type="predicted"/>
<dbReference type="SMART" id="SM00646">
    <property type="entry name" value="Ami_3"/>
    <property type="match status" value="1"/>
</dbReference>
<dbReference type="Pfam" id="PF01520">
    <property type="entry name" value="Amidase_3"/>
    <property type="match status" value="1"/>
</dbReference>
<dbReference type="Gene3D" id="3.40.630.40">
    <property type="entry name" value="Zn-dependent exopeptidases"/>
    <property type="match status" value="1"/>
</dbReference>
<dbReference type="PANTHER" id="PTHR30404">
    <property type="entry name" value="N-ACETYLMURAMOYL-L-ALANINE AMIDASE"/>
    <property type="match status" value="1"/>
</dbReference>
<evidence type="ECO:0000259" key="3">
    <source>
        <dbReference type="SMART" id="SM00646"/>
    </source>
</evidence>
<protein>
    <submittedName>
        <fullName evidence="4">N-acetylmuramoyl-L-alanine amidase</fullName>
    </submittedName>
</protein>
<evidence type="ECO:0000256" key="2">
    <source>
        <dbReference type="SAM" id="MobiDB-lite"/>
    </source>
</evidence>